<evidence type="ECO:0000256" key="3">
    <source>
        <dbReference type="ARBA" id="ARBA00022840"/>
    </source>
</evidence>
<keyword evidence="5" id="KW-0378">Hydrolase</keyword>
<dbReference type="InterPro" id="IPR008995">
    <property type="entry name" value="Mo/tungstate-bd_C_term_dom"/>
</dbReference>
<dbReference type="InterPro" id="IPR050093">
    <property type="entry name" value="ABC_SmlMolc_Importer"/>
</dbReference>
<dbReference type="eggNOG" id="COG3842">
    <property type="taxonomic scope" value="Bacteria"/>
</dbReference>
<gene>
    <name evidence="5" type="primary">afuC</name>
    <name evidence="5" type="ORF">JV46_11970</name>
</gene>
<dbReference type="OrthoDB" id="9802264at2"/>
<dbReference type="EMBL" id="JRAA01000001">
    <property type="protein sequence ID" value="KHF26571.1"/>
    <property type="molecule type" value="Genomic_DNA"/>
</dbReference>
<dbReference type="GO" id="GO:0005524">
    <property type="term" value="F:ATP binding"/>
    <property type="evidence" value="ECO:0007669"/>
    <property type="project" value="UniProtKB-KW"/>
</dbReference>
<dbReference type="Proteomes" id="UP000030856">
    <property type="component" value="Unassembled WGS sequence"/>
</dbReference>
<dbReference type="PANTHER" id="PTHR42781">
    <property type="entry name" value="SPERMIDINE/PUTRESCINE IMPORT ATP-BINDING PROTEIN POTA"/>
    <property type="match status" value="1"/>
</dbReference>
<keyword evidence="1" id="KW-0813">Transport</keyword>
<dbReference type="Gene3D" id="2.40.50.100">
    <property type="match status" value="1"/>
</dbReference>
<dbReference type="InterPro" id="IPR003593">
    <property type="entry name" value="AAA+_ATPase"/>
</dbReference>
<dbReference type="AlphaFoldDB" id="A0A0B0HGH0"/>
<dbReference type="InterPro" id="IPR013611">
    <property type="entry name" value="Transp-assoc_OB_typ2"/>
</dbReference>
<dbReference type="SUPFAM" id="SSF50331">
    <property type="entry name" value="MOP-like"/>
    <property type="match status" value="1"/>
</dbReference>
<evidence type="ECO:0000259" key="4">
    <source>
        <dbReference type="PROSITE" id="PS50893"/>
    </source>
</evidence>
<dbReference type="PANTHER" id="PTHR42781:SF4">
    <property type="entry name" value="SPERMIDINE_PUTRESCINE IMPORT ATP-BINDING PROTEIN POTA"/>
    <property type="match status" value="1"/>
</dbReference>
<dbReference type="Gene3D" id="3.40.50.300">
    <property type="entry name" value="P-loop containing nucleotide triphosphate hydrolases"/>
    <property type="match status" value="1"/>
</dbReference>
<feature type="domain" description="ABC transporter" evidence="4">
    <location>
        <begin position="4"/>
        <end position="236"/>
    </location>
</feature>
<proteinExistence type="predicted"/>
<name>A0A0B0HGH0_SOVGS</name>
<evidence type="ECO:0000313" key="5">
    <source>
        <dbReference type="EMBL" id="KHF26571.1"/>
    </source>
</evidence>
<dbReference type="PROSITE" id="PS00211">
    <property type="entry name" value="ABC_TRANSPORTER_1"/>
    <property type="match status" value="1"/>
</dbReference>
<reference evidence="5 6" key="1">
    <citation type="journal article" date="2014" name="BMC Genomics">
        <title>The genome of the intracellular bacterium of the coastal bivalve, Solemya velum: a blueprint for thriving in and out of symbiosis.</title>
        <authorList>
            <person name="Dmytrenko O."/>
            <person name="Russell S.L."/>
            <person name="Loo W.T."/>
            <person name="Fontanez K.M."/>
            <person name="Liao L."/>
            <person name="Roeselers G."/>
            <person name="Sharma R."/>
            <person name="Stewart F.J."/>
            <person name="Newton I.L."/>
            <person name="Woyke T."/>
            <person name="Wu D."/>
            <person name="Lang J.M."/>
            <person name="Eisen J.A."/>
            <person name="Cavanaugh C.M."/>
        </authorList>
    </citation>
    <scope>NUCLEOTIDE SEQUENCE [LARGE SCALE GENOMIC DNA]</scope>
    <source>
        <strain evidence="5 6">WH</strain>
    </source>
</reference>
<dbReference type="InterPro" id="IPR017871">
    <property type="entry name" value="ABC_transporter-like_CS"/>
</dbReference>
<dbReference type="GO" id="GO:0015697">
    <property type="term" value="P:quaternary ammonium group transport"/>
    <property type="evidence" value="ECO:0007669"/>
    <property type="project" value="UniProtKB-ARBA"/>
</dbReference>
<dbReference type="GO" id="GO:0043190">
    <property type="term" value="C:ATP-binding cassette (ABC) transporter complex"/>
    <property type="evidence" value="ECO:0007669"/>
    <property type="project" value="InterPro"/>
</dbReference>
<dbReference type="Pfam" id="PF00005">
    <property type="entry name" value="ABC_tran"/>
    <property type="match status" value="1"/>
</dbReference>
<dbReference type="InterPro" id="IPR003439">
    <property type="entry name" value="ABC_transporter-like_ATP-bd"/>
</dbReference>
<protein>
    <submittedName>
        <fullName evidence="5">ABC-type spermidine/putrescine transporter AfuCBA, subunit C</fullName>
        <ecNumber evidence="5">3.6.3.30</ecNumber>
    </submittedName>
</protein>
<dbReference type="PATRIC" id="fig|2340.3.peg.1087"/>
<evidence type="ECO:0000256" key="1">
    <source>
        <dbReference type="ARBA" id="ARBA00022448"/>
    </source>
</evidence>
<keyword evidence="3" id="KW-0067">ATP-binding</keyword>
<dbReference type="STRING" id="2340.JV46_11970"/>
<dbReference type="PROSITE" id="PS50893">
    <property type="entry name" value="ABC_TRANSPORTER_2"/>
    <property type="match status" value="1"/>
</dbReference>
<keyword evidence="6" id="KW-1185">Reference proteome</keyword>
<dbReference type="SUPFAM" id="SSF52540">
    <property type="entry name" value="P-loop containing nucleoside triphosphate hydrolases"/>
    <property type="match status" value="1"/>
</dbReference>
<dbReference type="SMART" id="SM00382">
    <property type="entry name" value="AAA"/>
    <property type="match status" value="1"/>
</dbReference>
<dbReference type="GeneID" id="86991242"/>
<sequence>MSCLTIEQASIGYNGTIVVNKVDLALGEGEIGCLLGPSGCGKTTLLRAIAGFEPLKNGRISIDGNSVSTPTHTTPPEHRQIGMVFQDFALFPHLSIFDNIAFGIRHFEGNDKKRRVTELLELIGLPGHGSRYPHELSGGQQQRIALARALAPRPKLLLMDEPFSSMDADLREALAAEVRDILKRENITAILVTHDQHEAFAMADSIAVISEGIILQFDTSYNLYHEPACEFVADFIGQGVFVDGVVNDAMQVETELTTLEGELPEGCKPGSKVRVLVRPDDILHDDCSPRKALITEKVFRGANYLYTLQLGSGTELLSLVHSHHDHAIGEKLGIALEIDHLVIFPADSASLADGK</sequence>
<evidence type="ECO:0000256" key="2">
    <source>
        <dbReference type="ARBA" id="ARBA00022741"/>
    </source>
</evidence>
<evidence type="ECO:0000313" key="6">
    <source>
        <dbReference type="Proteomes" id="UP000030856"/>
    </source>
</evidence>
<dbReference type="InterPro" id="IPR027417">
    <property type="entry name" value="P-loop_NTPase"/>
</dbReference>
<dbReference type="EC" id="3.6.3.30" evidence="5"/>
<keyword evidence="2" id="KW-0547">Nucleotide-binding</keyword>
<organism evidence="5 6">
    <name type="scientific">Solemya velum gill symbiont</name>
    <dbReference type="NCBI Taxonomy" id="2340"/>
    <lineage>
        <taxon>Bacteria</taxon>
        <taxon>Pseudomonadati</taxon>
        <taxon>Pseudomonadota</taxon>
        <taxon>Gammaproteobacteria</taxon>
        <taxon>sulfur-oxidizing symbionts</taxon>
    </lineage>
</organism>
<dbReference type="GO" id="GO:0022857">
    <property type="term" value="F:transmembrane transporter activity"/>
    <property type="evidence" value="ECO:0007669"/>
    <property type="project" value="InterPro"/>
</dbReference>
<dbReference type="RefSeq" id="WP_043116363.1">
    <property type="nucleotide sequence ID" value="NZ_JRAA01000001.1"/>
</dbReference>
<dbReference type="GO" id="GO:0016887">
    <property type="term" value="F:ATP hydrolysis activity"/>
    <property type="evidence" value="ECO:0007669"/>
    <property type="project" value="InterPro"/>
</dbReference>
<dbReference type="FunFam" id="3.40.50.300:FF:000425">
    <property type="entry name" value="Probable ABC transporter, ATP-binding subunit"/>
    <property type="match status" value="1"/>
</dbReference>
<dbReference type="Pfam" id="PF08402">
    <property type="entry name" value="TOBE_2"/>
    <property type="match status" value="1"/>
</dbReference>
<comment type="caution">
    <text evidence="5">The sequence shown here is derived from an EMBL/GenBank/DDBJ whole genome shotgun (WGS) entry which is preliminary data.</text>
</comment>
<accession>A0A0B0HGH0</accession>